<evidence type="ECO:0000313" key="4">
    <source>
        <dbReference type="Proteomes" id="UP000053989"/>
    </source>
</evidence>
<reference evidence="4" key="2">
    <citation type="submission" date="2015-01" db="EMBL/GenBank/DDBJ databases">
        <title>Evolutionary Origins and Diversification of the Mycorrhizal Mutualists.</title>
        <authorList>
            <consortium name="DOE Joint Genome Institute"/>
            <consortium name="Mycorrhizal Genomics Consortium"/>
            <person name="Kohler A."/>
            <person name="Kuo A."/>
            <person name="Nagy L.G."/>
            <person name="Floudas D."/>
            <person name="Copeland A."/>
            <person name="Barry K.W."/>
            <person name="Cichocki N."/>
            <person name="Veneault-Fourrey C."/>
            <person name="LaButti K."/>
            <person name="Lindquist E.A."/>
            <person name="Lipzen A."/>
            <person name="Lundell T."/>
            <person name="Morin E."/>
            <person name="Murat C."/>
            <person name="Riley R."/>
            <person name="Ohm R."/>
            <person name="Sun H."/>
            <person name="Tunlid A."/>
            <person name="Henrissat B."/>
            <person name="Grigoriev I.V."/>
            <person name="Hibbett D.S."/>
            <person name="Martin F."/>
        </authorList>
    </citation>
    <scope>NUCLEOTIDE SEQUENCE [LARGE SCALE GENOMIC DNA]</scope>
    <source>
        <strain evidence="4">Foug A</strain>
    </source>
</reference>
<reference evidence="3 4" key="1">
    <citation type="submission" date="2014-04" db="EMBL/GenBank/DDBJ databases">
        <authorList>
            <consortium name="DOE Joint Genome Institute"/>
            <person name="Kuo A."/>
            <person name="Kohler A."/>
            <person name="Nagy L.G."/>
            <person name="Floudas D."/>
            <person name="Copeland A."/>
            <person name="Barry K.W."/>
            <person name="Cichocki N."/>
            <person name="Veneault-Fourrey C."/>
            <person name="LaButti K."/>
            <person name="Lindquist E.A."/>
            <person name="Lipzen A."/>
            <person name="Lundell T."/>
            <person name="Morin E."/>
            <person name="Murat C."/>
            <person name="Sun H."/>
            <person name="Tunlid A."/>
            <person name="Henrissat B."/>
            <person name="Grigoriev I.V."/>
            <person name="Hibbett D.S."/>
            <person name="Martin F."/>
            <person name="Nordberg H.P."/>
            <person name="Cantor M.N."/>
            <person name="Hua S.X."/>
        </authorList>
    </citation>
    <scope>NUCLEOTIDE SEQUENCE [LARGE SCALE GENOMIC DNA]</scope>
    <source>
        <strain evidence="3 4">Foug A</strain>
    </source>
</reference>
<dbReference type="InterPro" id="IPR052814">
    <property type="entry name" value="Peroxisomal_DnaJ"/>
</dbReference>
<accession>A0A0C3EEZ5</accession>
<feature type="domain" description="DNAJ-containing protein X-domain" evidence="2">
    <location>
        <begin position="17"/>
        <end position="157"/>
    </location>
</feature>
<proteinExistence type="predicted"/>
<keyword evidence="1" id="KW-0812">Transmembrane</keyword>
<evidence type="ECO:0000256" key="1">
    <source>
        <dbReference type="SAM" id="Phobius"/>
    </source>
</evidence>
<gene>
    <name evidence="3" type="ORF">SCLCIDRAFT_324910</name>
</gene>
<feature type="transmembrane region" description="Helical" evidence="1">
    <location>
        <begin position="198"/>
        <end position="217"/>
    </location>
</feature>
<dbReference type="AlphaFoldDB" id="A0A0C3EEZ5"/>
<dbReference type="Proteomes" id="UP000053989">
    <property type="component" value="Unassembled WGS sequence"/>
</dbReference>
<dbReference type="HOGENOM" id="CLU_101469_0_0_1"/>
<protein>
    <recommendedName>
        <fullName evidence="2">DNAJ-containing protein X-domain domain-containing protein</fullName>
    </recommendedName>
</protein>
<sequence>MSDESMDMKLWSSQRIRMAYEAEELRSKSFGMEVLRTVSAVYQKSSEFIYRHARGEERVPDMARVYDVRCKIRSLVQNVKYLEGKLTATHADDKRRTLEEDITGRILLACWQGIRSEIEQIVEKVIRMIVNDKRVERQEREERSKYVQQDGRVLETAIVEAPDYDQSHLRRILADAEAGISKYDLLMASRLAERSGQLGGLIALVSGVLCIICTAVSKCDMRST</sequence>
<dbReference type="Pfam" id="PF14308">
    <property type="entry name" value="DnaJ-X"/>
    <property type="match status" value="1"/>
</dbReference>
<keyword evidence="1" id="KW-0472">Membrane</keyword>
<name>A0A0C3EEZ5_9AGAM</name>
<dbReference type="STRING" id="1036808.A0A0C3EEZ5"/>
<dbReference type="InParanoid" id="A0A0C3EEZ5"/>
<keyword evidence="4" id="KW-1185">Reference proteome</keyword>
<evidence type="ECO:0000313" key="3">
    <source>
        <dbReference type="EMBL" id="KIM66476.1"/>
    </source>
</evidence>
<organism evidence="3 4">
    <name type="scientific">Scleroderma citrinum Foug A</name>
    <dbReference type="NCBI Taxonomy" id="1036808"/>
    <lineage>
        <taxon>Eukaryota</taxon>
        <taxon>Fungi</taxon>
        <taxon>Dikarya</taxon>
        <taxon>Basidiomycota</taxon>
        <taxon>Agaricomycotina</taxon>
        <taxon>Agaricomycetes</taxon>
        <taxon>Agaricomycetidae</taxon>
        <taxon>Boletales</taxon>
        <taxon>Sclerodermatineae</taxon>
        <taxon>Sclerodermataceae</taxon>
        <taxon>Scleroderma</taxon>
    </lineage>
</organism>
<dbReference type="PANTHER" id="PTHR45006:SF1">
    <property type="entry name" value="DNAJ-LIKE PROTEIN 1"/>
    <property type="match status" value="1"/>
</dbReference>
<dbReference type="EMBL" id="KN822017">
    <property type="protein sequence ID" value="KIM66476.1"/>
    <property type="molecule type" value="Genomic_DNA"/>
</dbReference>
<evidence type="ECO:0000259" key="2">
    <source>
        <dbReference type="Pfam" id="PF14308"/>
    </source>
</evidence>
<dbReference type="InterPro" id="IPR026894">
    <property type="entry name" value="DnaJ_X"/>
</dbReference>
<keyword evidence="1" id="KW-1133">Transmembrane helix</keyword>
<dbReference type="GO" id="GO:0016558">
    <property type="term" value="P:protein import into peroxisome matrix"/>
    <property type="evidence" value="ECO:0007669"/>
    <property type="project" value="TreeGrafter"/>
</dbReference>
<dbReference type="OrthoDB" id="2675883at2759"/>
<dbReference type="PANTHER" id="PTHR45006">
    <property type="entry name" value="DNAJ-LIKE PROTEIN 1"/>
    <property type="match status" value="1"/>
</dbReference>
<dbReference type="GO" id="GO:0005829">
    <property type="term" value="C:cytosol"/>
    <property type="evidence" value="ECO:0007669"/>
    <property type="project" value="TreeGrafter"/>
</dbReference>